<protein>
    <recommendedName>
        <fullName evidence="6">Expansin</fullName>
    </recommendedName>
</protein>
<dbReference type="InterPro" id="IPR009009">
    <property type="entry name" value="RlpA-like_DPBB"/>
</dbReference>
<evidence type="ECO:0000256" key="5">
    <source>
        <dbReference type="ARBA" id="ARBA00023136"/>
    </source>
</evidence>
<dbReference type="SUPFAM" id="SSF49590">
    <property type="entry name" value="PHL pollen allergen"/>
    <property type="match status" value="1"/>
</dbReference>
<dbReference type="InterPro" id="IPR036908">
    <property type="entry name" value="RlpA-like_sf"/>
</dbReference>
<name>A0ABD1ZRE3_9MARC</name>
<dbReference type="PRINTS" id="PR01225">
    <property type="entry name" value="EXPANSNFAMLY"/>
</dbReference>
<dbReference type="PROSITE" id="PS50843">
    <property type="entry name" value="EXPANSIN_CBD"/>
    <property type="match status" value="1"/>
</dbReference>
<dbReference type="PANTHER" id="PTHR31867">
    <property type="entry name" value="EXPANSIN-A15"/>
    <property type="match status" value="1"/>
</dbReference>
<evidence type="ECO:0000313" key="9">
    <source>
        <dbReference type="EMBL" id="KAL2654014.1"/>
    </source>
</evidence>
<dbReference type="CDD" id="cd22274">
    <property type="entry name" value="DPBB_EXPA_N"/>
    <property type="match status" value="1"/>
</dbReference>
<evidence type="ECO:0000256" key="3">
    <source>
        <dbReference type="ARBA" id="ARBA00022525"/>
    </source>
</evidence>
<feature type="domain" description="Expansin-like EG45" evidence="7">
    <location>
        <begin position="30"/>
        <end position="143"/>
    </location>
</feature>
<sequence length="245" mass="27633">MRRVAPFSAQRWNYAHATFYGDETARETLQGACGYHNVYKQGYGTATTALSTTLFNDGFACGSCFEIRCVDSPACNAGNPSTVVTATNFCPANWRHPTNNGGWCNPPRQHFDMSRPAFDKIAFWRAGIVPIAYRRVPCLKQGNMQFTIEGNPWWHIVFVTNVGGPGDLGQVYLRGSITKRWVRMTHNWGVGYRIFQSYLGQGISFMVVSNSNSETVMAWNVFPDYWQLGQSFSGGQFQRPHIMRI</sequence>
<evidence type="ECO:0000256" key="2">
    <source>
        <dbReference type="ARBA" id="ARBA00022512"/>
    </source>
</evidence>
<proteinExistence type="inferred from homology"/>
<dbReference type="SMART" id="SM00837">
    <property type="entry name" value="DPBB_1"/>
    <property type="match status" value="1"/>
</dbReference>
<organism evidence="9 10">
    <name type="scientific">Riccia fluitans</name>
    <dbReference type="NCBI Taxonomy" id="41844"/>
    <lineage>
        <taxon>Eukaryota</taxon>
        <taxon>Viridiplantae</taxon>
        <taxon>Streptophyta</taxon>
        <taxon>Embryophyta</taxon>
        <taxon>Marchantiophyta</taxon>
        <taxon>Marchantiopsida</taxon>
        <taxon>Marchantiidae</taxon>
        <taxon>Marchantiales</taxon>
        <taxon>Ricciaceae</taxon>
        <taxon>Riccia</taxon>
    </lineage>
</organism>
<comment type="function">
    <text evidence="6">Causes loosening and extension of plant cell walls by disrupting non-covalent bonding between cellulose microfibrils and matrix glucans. No enzymatic activity has been found.</text>
</comment>
<keyword evidence="5" id="KW-0472">Membrane</keyword>
<keyword evidence="6" id="KW-0961">Cell wall biogenesis/degradation</keyword>
<evidence type="ECO:0000256" key="6">
    <source>
        <dbReference type="RuleBase" id="RU365023"/>
    </source>
</evidence>
<evidence type="ECO:0000256" key="1">
    <source>
        <dbReference type="ARBA" id="ARBA00005392"/>
    </source>
</evidence>
<dbReference type="AlphaFoldDB" id="A0ABD1ZRE3"/>
<keyword evidence="3 6" id="KW-0964">Secreted</keyword>
<dbReference type="PRINTS" id="PR01226">
    <property type="entry name" value="EXPANSIN"/>
</dbReference>
<dbReference type="Gene3D" id="2.40.40.10">
    <property type="entry name" value="RlpA-like domain"/>
    <property type="match status" value="1"/>
</dbReference>
<keyword evidence="10" id="KW-1185">Reference proteome</keyword>
<feature type="domain" description="Expansin-like CBD" evidence="8">
    <location>
        <begin position="153"/>
        <end position="234"/>
    </location>
</feature>
<dbReference type="Gene3D" id="2.60.40.760">
    <property type="entry name" value="Expansin, cellulose-binding-like domain"/>
    <property type="match status" value="1"/>
</dbReference>
<accession>A0ABD1ZRE3</accession>
<keyword evidence="4" id="KW-0732">Signal</keyword>
<comment type="subcellular location">
    <subcellularLocation>
        <location evidence="6">Secreted</location>
        <location evidence="6">Cell wall</location>
    </subcellularLocation>
    <subcellularLocation>
        <location evidence="6">Membrane</location>
        <topology evidence="6">Peripheral membrane protein</topology>
    </subcellularLocation>
</comment>
<keyword evidence="2 6" id="KW-0134">Cell wall</keyword>
<comment type="caution">
    <text evidence="9">The sequence shown here is derived from an EMBL/GenBank/DDBJ whole genome shotgun (WGS) entry which is preliminary data.</text>
</comment>
<dbReference type="EMBL" id="JBHFFA010000001">
    <property type="protein sequence ID" value="KAL2654014.1"/>
    <property type="molecule type" value="Genomic_DNA"/>
</dbReference>
<dbReference type="InterPro" id="IPR036749">
    <property type="entry name" value="Expansin_CBD_sf"/>
</dbReference>
<dbReference type="InterPro" id="IPR007118">
    <property type="entry name" value="Expan_Lol_pI"/>
</dbReference>
<dbReference type="Pfam" id="PF01357">
    <property type="entry name" value="Expansin_C"/>
    <property type="match status" value="1"/>
</dbReference>
<evidence type="ECO:0000256" key="4">
    <source>
        <dbReference type="ARBA" id="ARBA00022729"/>
    </source>
</evidence>
<comment type="similarity">
    <text evidence="1 6">Belongs to the expansin family. Expansin A subfamily.</text>
</comment>
<dbReference type="InterPro" id="IPR007112">
    <property type="entry name" value="Expansin/allergen_DPBB_dom"/>
</dbReference>
<dbReference type="PROSITE" id="PS50842">
    <property type="entry name" value="EXPANSIN_EG45"/>
    <property type="match status" value="1"/>
</dbReference>
<gene>
    <name evidence="9" type="ORF">R1flu_022142</name>
</gene>
<dbReference type="InterPro" id="IPR007117">
    <property type="entry name" value="Expansin_CBD"/>
</dbReference>
<dbReference type="GO" id="GO:0071555">
    <property type="term" value="P:cell wall organization"/>
    <property type="evidence" value="ECO:0007669"/>
    <property type="project" value="UniProtKB-KW"/>
</dbReference>
<dbReference type="Pfam" id="PF03330">
    <property type="entry name" value="DPBB_1"/>
    <property type="match status" value="1"/>
</dbReference>
<reference evidence="9 10" key="1">
    <citation type="submission" date="2024-09" db="EMBL/GenBank/DDBJ databases">
        <title>Chromosome-scale assembly of Riccia fluitans.</title>
        <authorList>
            <person name="Paukszto L."/>
            <person name="Sawicki J."/>
            <person name="Karawczyk K."/>
            <person name="Piernik-Szablinska J."/>
            <person name="Szczecinska M."/>
            <person name="Mazdziarz M."/>
        </authorList>
    </citation>
    <scope>NUCLEOTIDE SEQUENCE [LARGE SCALE GENOMIC DNA]</scope>
    <source>
        <strain evidence="9">Rf_01</strain>
        <tissue evidence="9">Aerial parts of the thallus</tissue>
    </source>
</reference>
<dbReference type="InterPro" id="IPR002963">
    <property type="entry name" value="Expansin"/>
</dbReference>
<dbReference type="Proteomes" id="UP001605036">
    <property type="component" value="Unassembled WGS sequence"/>
</dbReference>
<dbReference type="GO" id="GO:0016020">
    <property type="term" value="C:membrane"/>
    <property type="evidence" value="ECO:0007669"/>
    <property type="project" value="UniProtKB-SubCell"/>
</dbReference>
<dbReference type="SUPFAM" id="SSF50685">
    <property type="entry name" value="Barwin-like endoglucanases"/>
    <property type="match status" value="1"/>
</dbReference>
<evidence type="ECO:0000313" key="10">
    <source>
        <dbReference type="Proteomes" id="UP001605036"/>
    </source>
</evidence>
<evidence type="ECO:0000259" key="8">
    <source>
        <dbReference type="PROSITE" id="PS50843"/>
    </source>
</evidence>
<evidence type="ECO:0000259" key="7">
    <source>
        <dbReference type="PROSITE" id="PS50842"/>
    </source>
</evidence>